<accession>A0ACB9EKG4</accession>
<sequence>MTSSMLAGERRWATARRGGMTVLGKVAVPKPLNLPSQKLENHGLDPNVEIVPKGSLSWGSRPSSSTSNPWGSSAISPNAESSTVSPRHPSGRPSSGGGLSRPSTAGSDRMHEPSASTWGPNSRPSSASGVLPSNQSSLTSSRPLSAETRPGSSHLSRFAEPAFDNSVAWGPNGTADKLSIPSKVNDFSLSSGDFPTLGSKKDDAAKSSEAHDHDSHGRPGSASGKPVHAKERNEASQADPKSGTVDTWTREGSPRVVDGVHPSAEKWQGEPQHYVNPNVPPQHFDAWRGPPMNGPPGVWYRGPPAGPPYPPVPHGGFPMDPYPYYRPQIPPVLVNSQPGPPPGPGPRGHHPRNGDFYRPQMPDAFIRPGMPRPGFYPGPVPYDGYFGPPMGYNPNDRDIPYMGMPPGPPVYNMCPSQNPSELNDGHFRPGGRGSVGNMYVSEQPEESRGPYKVLRKRENERDADMDEESWEQTAAANSLGLEKSNQPRPSFHRNERGTDARRNEDMPSRRNTLIENPSSRMLHNQGYPSDSVIVHSPEGTRKSKASNESWGKKSEIVAPSFPEVPQDIPANPKDSSLIQKIEGLNAKVRASDVRGDAASGSIKEEQKNRLLVNPKDNSTIAFGSTSNTGDLASSRDINVLRGDNTFRSTTASASPFSRQAHHGVRSRADHHIKGRLNNQDNDGWRKKPPILGFEVPENHISAEAAENLETKNAGEALTPMVDPTDGQAQRARMRELAKQRAIQLQKEEEERIREQKAKSLAKLEELNRRTLAADGTTQAAEKTAINVPEQEDVDRFQKPTGSAVDTSKQEIPSSDLDANAQAVAQIVEKSTSGVGQSITLSRDSKSTNSQQEPVVSHGQSLLSKQNVDNATDAESKAAPLGNDGSLPRQKHANHRQKQSVQMVESLADKPILSGTGETHKGSAGAVIKNPGNNVAVSGEDVPSQESSLPNNSNILSESTQQRKRNNKSSKTKHKLDDASPPATVSSSSASRQGDLGKLSTESKKPESSQFDVDQSTVLVTDSKDAMQSNLEQISSLPREEAHGRTTNQYKPQHSRRMPRNPQANRSADRFHGSDGVMWAPVRAQNKEERVDEYSQRTMQDDVPLPSKSINSVQTNLKSKRAEMERYVPKPVAKELAQQGSIQQSSSPSSPRINTSEDITDSDELGSQPAIPVSASVGSVVESKSGDLKQNKQQVKSHGAWRQRGATEVHREQGFQQGTSMTSNPKKTRNKSPSQHEASNPVATETNIMHEWDPSDGWFMPEYPPTEVAPVVKDEGAATGKGKRPAYKGQRSTAKNHDVDHKDVSGAEVEKNLMMQSTMPLEINQTDRPTSSKENRWQPKPQAYKGGWSSGGQNASSEVKRVQPEEPVAEYKNAREAAHDGHQEGRRERKPAASFRGPNQGFGGNMEDEAPFEQQHASSGFRKYGGQNNRSGGQDNRRQNNNANINRERQRQNLHYEYQPVGSNNNNSNRSSNPDAPADGSGNAALRYKERGSGQSRRGGGNFYGRQ</sequence>
<proteinExistence type="predicted"/>
<comment type="caution">
    <text evidence="1">The sequence shown here is derived from an EMBL/GenBank/DDBJ whole genome shotgun (WGS) entry which is preliminary data.</text>
</comment>
<protein>
    <submittedName>
        <fullName evidence="1">Uncharacterized protein</fullName>
    </submittedName>
</protein>
<evidence type="ECO:0000313" key="2">
    <source>
        <dbReference type="Proteomes" id="UP001055879"/>
    </source>
</evidence>
<keyword evidence="2" id="KW-1185">Reference proteome</keyword>
<reference evidence="1 2" key="2">
    <citation type="journal article" date="2022" name="Mol. Ecol. Resour.">
        <title>The genomes of chicory, endive, great burdock and yacon provide insights into Asteraceae paleo-polyploidization history and plant inulin production.</title>
        <authorList>
            <person name="Fan W."/>
            <person name="Wang S."/>
            <person name="Wang H."/>
            <person name="Wang A."/>
            <person name="Jiang F."/>
            <person name="Liu H."/>
            <person name="Zhao H."/>
            <person name="Xu D."/>
            <person name="Zhang Y."/>
        </authorList>
    </citation>
    <scope>NUCLEOTIDE SEQUENCE [LARGE SCALE GENOMIC DNA]</scope>
    <source>
        <strain evidence="2">cv. Niubang</strain>
    </source>
</reference>
<dbReference type="EMBL" id="CM042048">
    <property type="protein sequence ID" value="KAI3759409.1"/>
    <property type="molecule type" value="Genomic_DNA"/>
</dbReference>
<evidence type="ECO:0000313" key="1">
    <source>
        <dbReference type="EMBL" id="KAI3759409.1"/>
    </source>
</evidence>
<organism evidence="1 2">
    <name type="scientific">Arctium lappa</name>
    <name type="common">Greater burdock</name>
    <name type="synonym">Lappa major</name>
    <dbReference type="NCBI Taxonomy" id="4217"/>
    <lineage>
        <taxon>Eukaryota</taxon>
        <taxon>Viridiplantae</taxon>
        <taxon>Streptophyta</taxon>
        <taxon>Embryophyta</taxon>
        <taxon>Tracheophyta</taxon>
        <taxon>Spermatophyta</taxon>
        <taxon>Magnoliopsida</taxon>
        <taxon>eudicotyledons</taxon>
        <taxon>Gunneridae</taxon>
        <taxon>Pentapetalae</taxon>
        <taxon>asterids</taxon>
        <taxon>campanulids</taxon>
        <taxon>Asterales</taxon>
        <taxon>Asteraceae</taxon>
        <taxon>Carduoideae</taxon>
        <taxon>Cardueae</taxon>
        <taxon>Arctiinae</taxon>
        <taxon>Arctium</taxon>
    </lineage>
</organism>
<gene>
    <name evidence="1" type="ORF">L6452_07203</name>
</gene>
<name>A0ACB9EKG4_ARCLA</name>
<dbReference type="Proteomes" id="UP001055879">
    <property type="component" value="Linkage Group LG02"/>
</dbReference>
<reference evidence="2" key="1">
    <citation type="journal article" date="2022" name="Mol. Ecol. Resour.">
        <title>The genomes of chicory, endive, great burdock and yacon provide insights into Asteraceae palaeo-polyploidization history and plant inulin production.</title>
        <authorList>
            <person name="Fan W."/>
            <person name="Wang S."/>
            <person name="Wang H."/>
            <person name="Wang A."/>
            <person name="Jiang F."/>
            <person name="Liu H."/>
            <person name="Zhao H."/>
            <person name="Xu D."/>
            <person name="Zhang Y."/>
        </authorList>
    </citation>
    <scope>NUCLEOTIDE SEQUENCE [LARGE SCALE GENOMIC DNA]</scope>
    <source>
        <strain evidence="2">cv. Niubang</strain>
    </source>
</reference>